<name>A0A240DXI6_9BURK</name>
<protein>
    <submittedName>
        <fullName evidence="1">Tautomerase enzyme</fullName>
    </submittedName>
</protein>
<dbReference type="OrthoDB" id="9804765at2"/>
<proteinExistence type="predicted"/>
<reference evidence="2" key="1">
    <citation type="submission" date="2017-08" db="EMBL/GenBank/DDBJ databases">
        <authorList>
            <person name="Varghese N."/>
            <person name="Submissions S."/>
        </authorList>
    </citation>
    <scope>NUCLEOTIDE SEQUENCE [LARGE SCALE GENOMIC DNA]</scope>
    <source>
        <strain evidence="2">AP-Melu-1000-B4</strain>
    </source>
</reference>
<dbReference type="Pfam" id="PF14552">
    <property type="entry name" value="Tautomerase_2"/>
    <property type="match status" value="1"/>
</dbReference>
<dbReference type="PANTHER" id="PTHR38460">
    <property type="entry name" value="TAUTOMERASE YOLI-RELATED"/>
    <property type="match status" value="1"/>
</dbReference>
<dbReference type="PANTHER" id="PTHR38460:SF1">
    <property type="entry name" value="TAUTOMERASE YOLI-RELATED"/>
    <property type="match status" value="1"/>
</dbReference>
<gene>
    <name evidence="1" type="ORF">SAMN06295945_0019</name>
</gene>
<organism evidence="1 2">
    <name type="scientific">Polynucleobacter meluiroseus</name>
    <dbReference type="NCBI Taxonomy" id="1938814"/>
    <lineage>
        <taxon>Bacteria</taxon>
        <taxon>Pseudomonadati</taxon>
        <taxon>Pseudomonadota</taxon>
        <taxon>Betaproteobacteria</taxon>
        <taxon>Burkholderiales</taxon>
        <taxon>Burkholderiaceae</taxon>
        <taxon>Polynucleobacter</taxon>
    </lineage>
</organism>
<dbReference type="Proteomes" id="UP000218069">
    <property type="component" value="Unassembled WGS sequence"/>
</dbReference>
<dbReference type="InterPro" id="IPR014347">
    <property type="entry name" value="Tautomerase/MIF_sf"/>
</dbReference>
<keyword evidence="2" id="KW-1185">Reference proteome</keyword>
<dbReference type="EMBL" id="OANS01000001">
    <property type="protein sequence ID" value="SNX27703.1"/>
    <property type="molecule type" value="Genomic_DNA"/>
</dbReference>
<evidence type="ECO:0000313" key="1">
    <source>
        <dbReference type="EMBL" id="SNX27703.1"/>
    </source>
</evidence>
<dbReference type="SUPFAM" id="SSF55331">
    <property type="entry name" value="Tautomerase/MIF"/>
    <property type="match status" value="1"/>
</dbReference>
<dbReference type="InterPro" id="IPR037479">
    <property type="entry name" value="Tauto_MSAD"/>
</dbReference>
<accession>A0A240DXI6</accession>
<dbReference type="AlphaFoldDB" id="A0A240DXI6"/>
<dbReference type="RefSeq" id="WP_096671838.1">
    <property type="nucleotide sequence ID" value="NZ_OANS01000001.1"/>
</dbReference>
<evidence type="ECO:0000313" key="2">
    <source>
        <dbReference type="Proteomes" id="UP000218069"/>
    </source>
</evidence>
<sequence length="129" mass="14775">MPFVRIDLSNNHPDGFAQIVGDTVYEVMRTCINVPEDDKFQVITEHDSGDLVFPLSYLGIRYTADIIFIQVTLNIGRTTEMKKLFYKAVCDSLVKKLQVRPQDIIINLVEVQKENWSFGNGEMQYAPSE</sequence>
<dbReference type="Gene3D" id="3.30.429.10">
    <property type="entry name" value="Macrophage Migration Inhibitory Factor"/>
    <property type="match status" value="1"/>
</dbReference>